<protein>
    <submittedName>
        <fullName evidence="7">Flippase-like domain-containing protein</fullName>
    </submittedName>
</protein>
<dbReference type="InterPro" id="IPR022791">
    <property type="entry name" value="L-PG_synthase/AglD"/>
</dbReference>
<dbReference type="Proteomes" id="UP000515277">
    <property type="component" value="Chromosome"/>
</dbReference>
<comment type="subcellular location">
    <subcellularLocation>
        <location evidence="1">Cell membrane</location>
        <topology evidence="1">Multi-pass membrane protein</topology>
    </subcellularLocation>
</comment>
<evidence type="ECO:0000256" key="2">
    <source>
        <dbReference type="ARBA" id="ARBA00022475"/>
    </source>
</evidence>
<dbReference type="GO" id="GO:0005886">
    <property type="term" value="C:plasma membrane"/>
    <property type="evidence" value="ECO:0007669"/>
    <property type="project" value="UniProtKB-SubCell"/>
</dbReference>
<dbReference type="Pfam" id="PF03706">
    <property type="entry name" value="LPG_synthase_TM"/>
    <property type="match status" value="1"/>
</dbReference>
<reference evidence="8" key="1">
    <citation type="journal article" date="2020" name="Microbiol. Resour. Announc.">
        <title>Complete genome sequences of four natural Pseudomonas isolates that catabolize a wide range of aromatic compounds relevant to lignin valorization.</title>
        <authorList>
            <person name="Hatmaker E.A."/>
            <person name="Presley G."/>
            <person name="Cannon O."/>
            <person name="Guss A.M."/>
            <person name="Elkins J.G."/>
        </authorList>
    </citation>
    <scope>NUCLEOTIDE SEQUENCE [LARGE SCALE GENOMIC DNA]</scope>
    <source>
        <strain evidence="8">H1F5C</strain>
    </source>
</reference>
<feature type="transmembrane region" description="Helical" evidence="6">
    <location>
        <begin position="150"/>
        <end position="167"/>
    </location>
</feature>
<keyword evidence="2" id="KW-1003">Cell membrane</keyword>
<evidence type="ECO:0000256" key="4">
    <source>
        <dbReference type="ARBA" id="ARBA00022989"/>
    </source>
</evidence>
<sequence length="336" mass="35310">MSVTPETPDSIPASAVDEVMHHSASVLWATWLLGAAMLAAVIGLALHFSDAESFAALLPQIQPLWFAAAVLAQILTYVAQGQIFRSVLMAGNQHLSLWKAAKLSLMKLFVDQALPSSGISGAFAVVASFMRQGFTKPVVLACLVLDLSGYFLAYVLSVGVALLVLMFQGHATTTITTLCLAFIAVSLALAVLAPKLVGNGRLAAHVPGQGFAIIRKGISLITGADKQLVGSRGLLGRVTLLELAIILLDSATFWLLVLALGVLANPVGLFAGFMLASMLRSVGLVPGGLGAFEAAAVVSLRWVGVDLAVALSATLLFRGLTFWLPMLPGLWLVRRE</sequence>
<feature type="transmembrane region" description="Helical" evidence="6">
    <location>
        <begin position="60"/>
        <end position="79"/>
    </location>
</feature>
<keyword evidence="5 6" id="KW-0472">Membrane</keyword>
<evidence type="ECO:0000313" key="8">
    <source>
        <dbReference type="Proteomes" id="UP000515277"/>
    </source>
</evidence>
<feature type="transmembrane region" description="Helical" evidence="6">
    <location>
        <begin position="253"/>
        <end position="275"/>
    </location>
</feature>
<keyword evidence="4 6" id="KW-1133">Transmembrane helix</keyword>
<organism evidence="7 8">
    <name type="scientific">Pseudomonas protegens</name>
    <dbReference type="NCBI Taxonomy" id="380021"/>
    <lineage>
        <taxon>Bacteria</taxon>
        <taxon>Pseudomonadati</taxon>
        <taxon>Pseudomonadota</taxon>
        <taxon>Gammaproteobacteria</taxon>
        <taxon>Pseudomonadales</taxon>
        <taxon>Pseudomonadaceae</taxon>
        <taxon>Pseudomonas</taxon>
    </lineage>
</organism>
<feature type="transmembrane region" description="Helical" evidence="6">
    <location>
        <begin position="26"/>
        <end position="48"/>
    </location>
</feature>
<keyword evidence="3 6" id="KW-0812">Transmembrane</keyword>
<feature type="transmembrane region" description="Helical" evidence="6">
    <location>
        <begin position="108"/>
        <end position="130"/>
    </location>
</feature>
<evidence type="ECO:0000256" key="5">
    <source>
        <dbReference type="ARBA" id="ARBA00023136"/>
    </source>
</evidence>
<evidence type="ECO:0000256" key="1">
    <source>
        <dbReference type="ARBA" id="ARBA00004651"/>
    </source>
</evidence>
<evidence type="ECO:0000256" key="6">
    <source>
        <dbReference type="SAM" id="Phobius"/>
    </source>
</evidence>
<dbReference type="AlphaFoldDB" id="A0A7G8YPG8"/>
<accession>A0A7G8YPG8</accession>
<dbReference type="PANTHER" id="PTHR39087:SF2">
    <property type="entry name" value="UPF0104 MEMBRANE PROTEIN MJ1595"/>
    <property type="match status" value="1"/>
</dbReference>
<dbReference type="RefSeq" id="WP_179601794.1">
    <property type="nucleotide sequence ID" value="NZ_CP060201.1"/>
</dbReference>
<evidence type="ECO:0000256" key="3">
    <source>
        <dbReference type="ARBA" id="ARBA00022692"/>
    </source>
</evidence>
<name>A0A7G8YPG8_9PSED</name>
<proteinExistence type="predicted"/>
<gene>
    <name evidence="7" type="ORF">GGI48_30810</name>
</gene>
<feature type="transmembrane region" description="Helical" evidence="6">
    <location>
        <begin position="174"/>
        <end position="193"/>
    </location>
</feature>
<dbReference type="EMBL" id="CP060201">
    <property type="protein sequence ID" value="QNH77566.1"/>
    <property type="molecule type" value="Genomic_DNA"/>
</dbReference>
<feature type="transmembrane region" description="Helical" evidence="6">
    <location>
        <begin position="282"/>
        <end position="303"/>
    </location>
</feature>
<dbReference type="PANTHER" id="PTHR39087">
    <property type="entry name" value="UPF0104 MEMBRANE PROTEIN MJ1595"/>
    <property type="match status" value="1"/>
</dbReference>
<evidence type="ECO:0000313" key="7">
    <source>
        <dbReference type="EMBL" id="QNH77566.1"/>
    </source>
</evidence>
<feature type="transmembrane region" description="Helical" evidence="6">
    <location>
        <begin position="309"/>
        <end position="333"/>
    </location>
</feature>